<evidence type="ECO:0000313" key="9">
    <source>
        <dbReference type="EMBL" id="GAX46945.1"/>
    </source>
</evidence>
<dbReference type="PROSITE" id="PS00198">
    <property type="entry name" value="4FE4S_FER_1"/>
    <property type="match status" value="1"/>
</dbReference>
<dbReference type="InterPro" id="IPR009016">
    <property type="entry name" value="Fe_hydrogenase"/>
</dbReference>
<dbReference type="SMART" id="SM00902">
    <property type="entry name" value="Fe_hyd_SSU"/>
    <property type="match status" value="1"/>
</dbReference>
<keyword evidence="5" id="KW-0411">Iron-sulfur</keyword>
<dbReference type="Proteomes" id="UP000218689">
    <property type="component" value="Unassembled WGS sequence"/>
</dbReference>
<dbReference type="InterPro" id="IPR001041">
    <property type="entry name" value="2Fe-2S_ferredoxin-type"/>
</dbReference>
<feature type="domain" description="4Fe-4S ferredoxin-type" evidence="7">
    <location>
        <begin position="181"/>
        <end position="212"/>
    </location>
</feature>
<reference evidence="10" key="1">
    <citation type="submission" date="2017-08" db="EMBL/GenBank/DDBJ databases">
        <title>Draft genome sequence of Lactococcus sp. strain Rs-Y01, isolated from the gut of the lower termite Reticulitermes speratus.</title>
        <authorList>
            <person name="Ohkuma M."/>
            <person name="Yuki M."/>
        </authorList>
    </citation>
    <scope>NUCLEOTIDE SEQUENCE [LARGE SCALE GENOMIC DNA]</scope>
    <source>
        <strain evidence="10">Rs-Y01</strain>
    </source>
</reference>
<sequence>MKEVTIKINGSAYTAPEGSTIFEAARLNNIDIPTLCFLKEINEIGACRICLTEVEGVNNLVTSCVYPITEGMSIKTNSDRVFKSRKTNLELILSTHERKCLSCIRNGNCELQKLCKEFNVDDEDFYNGENCEYEFDDSSVHMYRNNNKCILCRRCVSVCKKVQAVGVIGANDRGFNTHIGSAYEQNLGDVDCISCGQCIVVCPTGAIAEKDQTQEVWAALQDPTKHVVVQTAPSVRVTLGEAFELPVGTNVEGKMVAALRRIGFDRVFDTNVAADFTIMEEATEFLQRVENNGPFPMFTSCSPGWVKYCEAYHPELIPNLSSCKSPQQMFGALIKTWYAQKNNIDPKDIFVVGIMPCTAKKFEVTRENQAAAGFTDVDIALTTRELARMIDKVGIRFNDLPDETFDQPLGDATGAGYIFGATGGVMEAALRTASETLAGHALEAVDFVEVRGTQGIKEATYEMSGQTVKVAVASGINNAKRLIEQIEKGEAFYHFVEIMACPGGCVNGGGQPVQPGSIRNFVDLRSKRAQALYAEDRGKGLRRSHENPVLQRIYQEFLEAPGSHQAHHILHTSFRSPIEE</sequence>
<feature type="domain" description="4Fe-4S His(Cys)3-ligated-type" evidence="8">
    <location>
        <begin position="80"/>
        <end position="119"/>
    </location>
</feature>
<dbReference type="Gene3D" id="3.40.950.10">
    <property type="entry name" value="Fe-only Hydrogenase (Larger Subunit), Chain L, domain 3"/>
    <property type="match status" value="1"/>
</dbReference>
<evidence type="ECO:0000256" key="4">
    <source>
        <dbReference type="ARBA" id="ARBA00023004"/>
    </source>
</evidence>
<gene>
    <name evidence="9" type="ORF">RsY01_525</name>
</gene>
<dbReference type="Gene3D" id="3.30.70.20">
    <property type="match status" value="1"/>
</dbReference>
<dbReference type="SUPFAM" id="SSF54292">
    <property type="entry name" value="2Fe-2S ferredoxin-like"/>
    <property type="match status" value="1"/>
</dbReference>
<dbReference type="GO" id="GO:0008901">
    <property type="term" value="F:ferredoxin hydrogenase activity"/>
    <property type="evidence" value="ECO:0007669"/>
    <property type="project" value="InterPro"/>
</dbReference>
<dbReference type="SUPFAM" id="SSF54862">
    <property type="entry name" value="4Fe-4S ferredoxins"/>
    <property type="match status" value="1"/>
</dbReference>
<dbReference type="PROSITE" id="PS51085">
    <property type="entry name" value="2FE2S_FER_2"/>
    <property type="match status" value="1"/>
</dbReference>
<keyword evidence="4" id="KW-0408">Iron</keyword>
<dbReference type="Gene3D" id="3.10.20.740">
    <property type="match status" value="1"/>
</dbReference>
<evidence type="ECO:0008006" key="11">
    <source>
        <dbReference type="Google" id="ProtNLM"/>
    </source>
</evidence>
<evidence type="ECO:0000259" key="7">
    <source>
        <dbReference type="PROSITE" id="PS51379"/>
    </source>
</evidence>
<protein>
    <recommendedName>
        <fullName evidence="11">Ferredoxin</fullName>
    </recommendedName>
</protein>
<dbReference type="PROSITE" id="PS51379">
    <property type="entry name" value="4FE4S_FER_2"/>
    <property type="match status" value="2"/>
</dbReference>
<evidence type="ECO:0000256" key="3">
    <source>
        <dbReference type="ARBA" id="ARBA00022737"/>
    </source>
</evidence>
<keyword evidence="1" id="KW-0004">4Fe-4S</keyword>
<dbReference type="Pfam" id="PF13510">
    <property type="entry name" value="Fer2_4"/>
    <property type="match status" value="1"/>
</dbReference>
<dbReference type="Gene3D" id="3.40.50.1780">
    <property type="match status" value="1"/>
</dbReference>
<name>A0A224XB60_9LACT</name>
<dbReference type="OrthoDB" id="9805142at2"/>
<dbReference type="InterPro" id="IPR003149">
    <property type="entry name" value="Fe_hydrogenase_ssu"/>
</dbReference>
<dbReference type="InterPro" id="IPR049830">
    <property type="entry name" value="HndD"/>
</dbReference>
<organism evidence="9 10">
    <name type="scientific">Pseudolactococcus reticulitermitis</name>
    <dbReference type="NCBI Taxonomy" id="2025039"/>
    <lineage>
        <taxon>Bacteria</taxon>
        <taxon>Bacillati</taxon>
        <taxon>Bacillota</taxon>
        <taxon>Bacilli</taxon>
        <taxon>Lactobacillales</taxon>
        <taxon>Streptococcaceae</taxon>
        <taxon>Pseudolactococcus</taxon>
    </lineage>
</organism>
<dbReference type="AlphaFoldDB" id="A0A224XB60"/>
<accession>A0A224XB60</accession>
<keyword evidence="2" id="KW-0479">Metal-binding</keyword>
<dbReference type="PANTHER" id="PTHR11615">
    <property type="entry name" value="NITRATE, FORMATE, IRON DEHYDROGENASE"/>
    <property type="match status" value="1"/>
</dbReference>
<dbReference type="InterPro" id="IPR019574">
    <property type="entry name" value="NADH_UbQ_OxRdtase_Gsu_4Fe4S-bd"/>
</dbReference>
<dbReference type="PROSITE" id="PS51839">
    <property type="entry name" value="4FE4S_HC3"/>
    <property type="match status" value="1"/>
</dbReference>
<dbReference type="InterPro" id="IPR050340">
    <property type="entry name" value="Cytosolic_Fe-S_CAF"/>
</dbReference>
<dbReference type="RefSeq" id="WP_094784002.1">
    <property type="nucleotide sequence ID" value="NZ_BEDT01000001.1"/>
</dbReference>
<evidence type="ECO:0000313" key="10">
    <source>
        <dbReference type="Proteomes" id="UP000218689"/>
    </source>
</evidence>
<evidence type="ECO:0000259" key="8">
    <source>
        <dbReference type="PROSITE" id="PS51839"/>
    </source>
</evidence>
<evidence type="ECO:0000256" key="2">
    <source>
        <dbReference type="ARBA" id="ARBA00022723"/>
    </source>
</evidence>
<dbReference type="InterPro" id="IPR004108">
    <property type="entry name" value="Fe_hydrogenase_lsu_C"/>
</dbReference>
<dbReference type="CDD" id="cd00207">
    <property type="entry name" value="fer2"/>
    <property type="match status" value="1"/>
</dbReference>
<dbReference type="Pfam" id="PF10588">
    <property type="entry name" value="NADH-G_4Fe-4S_3"/>
    <property type="match status" value="1"/>
</dbReference>
<evidence type="ECO:0000259" key="6">
    <source>
        <dbReference type="PROSITE" id="PS51085"/>
    </source>
</evidence>
<dbReference type="SMART" id="SM00929">
    <property type="entry name" value="NADH-G_4Fe-4S_3"/>
    <property type="match status" value="1"/>
</dbReference>
<dbReference type="GO" id="GO:0005506">
    <property type="term" value="F:iron ion binding"/>
    <property type="evidence" value="ECO:0007669"/>
    <property type="project" value="InterPro"/>
</dbReference>
<dbReference type="EMBL" id="BEDT01000001">
    <property type="protein sequence ID" value="GAX46945.1"/>
    <property type="molecule type" value="Genomic_DNA"/>
</dbReference>
<dbReference type="InterPro" id="IPR017896">
    <property type="entry name" value="4Fe4S_Fe-S-bd"/>
</dbReference>
<dbReference type="Pfam" id="PF12838">
    <property type="entry name" value="Fer4_7"/>
    <property type="match status" value="1"/>
</dbReference>
<dbReference type="FunFam" id="3.30.70.20:FF:000035">
    <property type="entry name" value="Iron hydrogenase 1"/>
    <property type="match status" value="1"/>
</dbReference>
<dbReference type="Pfam" id="PF02906">
    <property type="entry name" value="Fe_hyd_lg_C"/>
    <property type="match status" value="1"/>
</dbReference>
<dbReference type="SUPFAM" id="SSF53920">
    <property type="entry name" value="Fe-only hydrogenase"/>
    <property type="match status" value="1"/>
</dbReference>
<feature type="domain" description="4Fe-4S ferredoxin-type" evidence="7">
    <location>
        <begin position="140"/>
        <end position="170"/>
    </location>
</feature>
<dbReference type="InterPro" id="IPR017900">
    <property type="entry name" value="4Fe4S_Fe_S_CS"/>
</dbReference>
<dbReference type="GO" id="GO:0051539">
    <property type="term" value="F:4 iron, 4 sulfur cluster binding"/>
    <property type="evidence" value="ECO:0007669"/>
    <property type="project" value="UniProtKB-KW"/>
</dbReference>
<dbReference type="InterPro" id="IPR013352">
    <property type="entry name" value="Fe_hydrogenase_subset"/>
</dbReference>
<dbReference type="NCBIfam" id="NF040763">
    <property type="entry name" value="FeFe_hydrog_A6"/>
    <property type="match status" value="1"/>
</dbReference>
<feature type="domain" description="2Fe-2S ferredoxin-type" evidence="6">
    <location>
        <begin position="2"/>
        <end position="80"/>
    </location>
</feature>
<dbReference type="Gene3D" id="4.10.260.20">
    <property type="entry name" value="Iron hydrogenase, small subunit"/>
    <property type="match status" value="1"/>
</dbReference>
<evidence type="ECO:0000256" key="1">
    <source>
        <dbReference type="ARBA" id="ARBA00022485"/>
    </source>
</evidence>
<dbReference type="InterPro" id="IPR036991">
    <property type="entry name" value="Fe_hydrogenase_ssu_sf"/>
</dbReference>
<evidence type="ECO:0000256" key="5">
    <source>
        <dbReference type="ARBA" id="ARBA00023014"/>
    </source>
</evidence>
<comment type="caution">
    <text evidence="9">The sequence shown here is derived from an EMBL/GenBank/DDBJ whole genome shotgun (WGS) entry which is preliminary data.</text>
</comment>
<proteinExistence type="predicted"/>
<dbReference type="InterPro" id="IPR036010">
    <property type="entry name" value="2Fe-2S_ferredoxin-like_sf"/>
</dbReference>
<dbReference type="NCBIfam" id="TIGR02512">
    <property type="entry name" value="FeFe_hydrog_A"/>
    <property type="match status" value="1"/>
</dbReference>
<keyword evidence="10" id="KW-1185">Reference proteome</keyword>
<dbReference type="Pfam" id="PF02256">
    <property type="entry name" value="Fe_hyd_SSU"/>
    <property type="match status" value="1"/>
</dbReference>
<keyword evidence="3" id="KW-0677">Repeat</keyword>